<dbReference type="EMBL" id="MU839827">
    <property type="protein sequence ID" value="KAK1760090.1"/>
    <property type="molecule type" value="Genomic_DNA"/>
</dbReference>
<proteinExistence type="predicted"/>
<dbReference type="AlphaFoldDB" id="A0AAJ0BLC5"/>
<feature type="domain" description="Heterokaryon incompatibility" evidence="1">
    <location>
        <begin position="201"/>
        <end position="364"/>
    </location>
</feature>
<organism evidence="2 3">
    <name type="scientific">Echria macrotheca</name>
    <dbReference type="NCBI Taxonomy" id="438768"/>
    <lineage>
        <taxon>Eukaryota</taxon>
        <taxon>Fungi</taxon>
        <taxon>Dikarya</taxon>
        <taxon>Ascomycota</taxon>
        <taxon>Pezizomycotina</taxon>
        <taxon>Sordariomycetes</taxon>
        <taxon>Sordariomycetidae</taxon>
        <taxon>Sordariales</taxon>
        <taxon>Schizotheciaceae</taxon>
        <taxon>Echria</taxon>
    </lineage>
</organism>
<accession>A0AAJ0BLC5</accession>
<evidence type="ECO:0000313" key="2">
    <source>
        <dbReference type="EMBL" id="KAK1760090.1"/>
    </source>
</evidence>
<dbReference type="Proteomes" id="UP001239445">
    <property type="component" value="Unassembled WGS sequence"/>
</dbReference>
<reference evidence="2" key="1">
    <citation type="submission" date="2023-06" db="EMBL/GenBank/DDBJ databases">
        <title>Genome-scale phylogeny and comparative genomics of the fungal order Sordariales.</title>
        <authorList>
            <consortium name="Lawrence Berkeley National Laboratory"/>
            <person name="Hensen N."/>
            <person name="Bonometti L."/>
            <person name="Westerberg I."/>
            <person name="Brannstrom I.O."/>
            <person name="Guillou S."/>
            <person name="Cros-Aarteil S."/>
            <person name="Calhoun S."/>
            <person name="Haridas S."/>
            <person name="Kuo A."/>
            <person name="Mondo S."/>
            <person name="Pangilinan J."/>
            <person name="Riley R."/>
            <person name="Labutti K."/>
            <person name="Andreopoulos B."/>
            <person name="Lipzen A."/>
            <person name="Chen C."/>
            <person name="Yanf M."/>
            <person name="Daum C."/>
            <person name="Ng V."/>
            <person name="Clum A."/>
            <person name="Steindorff A."/>
            <person name="Ohm R."/>
            <person name="Martin F."/>
            <person name="Silar P."/>
            <person name="Natvig D."/>
            <person name="Lalanne C."/>
            <person name="Gautier V."/>
            <person name="Ament-Velasquez S.L."/>
            <person name="Kruys A."/>
            <person name="Hutchinson M.I."/>
            <person name="Powell A.J."/>
            <person name="Barry K."/>
            <person name="Miller A.N."/>
            <person name="Grigoriev I.V."/>
            <person name="Debuchy R."/>
            <person name="Gladieux P."/>
            <person name="Thoren M.H."/>
            <person name="Johannesson H."/>
        </authorList>
    </citation>
    <scope>NUCLEOTIDE SEQUENCE</scope>
    <source>
        <strain evidence="2">PSN4</strain>
    </source>
</reference>
<dbReference type="InterPro" id="IPR010730">
    <property type="entry name" value="HET"/>
</dbReference>
<evidence type="ECO:0000313" key="3">
    <source>
        <dbReference type="Proteomes" id="UP001239445"/>
    </source>
</evidence>
<comment type="caution">
    <text evidence="2">The sequence shown here is derived from an EMBL/GenBank/DDBJ whole genome shotgun (WGS) entry which is preliminary data.</text>
</comment>
<sequence length="492" mass="55716">MSSHNENVALFDRPSPTYSTYPLAPQPSGGCPVCLTGNTDFSIDVRYIRGDSPWRGCAECRFLWNVAKRCVEKGILPYPCSPREGSPGARIACCHDRNRWCRIRWTIDEQPHPVSPVEFRIFCLPDTPKPFPGMMVKKPLAKVDPEECVTHVRRWMLECESHHQFCLPEAPSPLPKRVIDTGMLTAPTVRLVETTGETERYVCLSHCWGRKGPACITTTTTLERNKGEIAWDLLPATFQDAIEFTRRLQLRFLWIDSICIIQDSPQDWQEQSAMMADIYGGAYVTLCATASTSDEGGFYLPPIQYFSPHWLRIPGPDGVEYDVLVETGLEGGHIPSWQFVPEKEELRHSFSYFPLMSRAWTFQERLLSPRLVHFTRGEVMWECSGLKTFRCSGFYLPPAPGFIESPFMTFGVHAKSEYSKTMRTSSISGQNPLHSGHWASIVSSYTMLRLTFESDILLERYPLEGYTVGNQTRRGCVGSGEVAEPIMVMGCH</sequence>
<protein>
    <submittedName>
        <fullName evidence="2">Heterokaryon incompatibility protein-domain-containing protein</fullName>
    </submittedName>
</protein>
<gene>
    <name evidence="2" type="ORF">QBC47DRAFT_418</name>
</gene>
<evidence type="ECO:0000259" key="1">
    <source>
        <dbReference type="Pfam" id="PF06985"/>
    </source>
</evidence>
<keyword evidence="3" id="KW-1185">Reference proteome</keyword>
<dbReference type="PANTHER" id="PTHR33112">
    <property type="entry name" value="DOMAIN PROTEIN, PUTATIVE-RELATED"/>
    <property type="match status" value="1"/>
</dbReference>
<name>A0AAJ0BLC5_9PEZI</name>
<dbReference type="PANTHER" id="PTHR33112:SF16">
    <property type="entry name" value="HETEROKARYON INCOMPATIBILITY DOMAIN-CONTAINING PROTEIN"/>
    <property type="match status" value="1"/>
</dbReference>
<dbReference type="Pfam" id="PF06985">
    <property type="entry name" value="HET"/>
    <property type="match status" value="1"/>
</dbReference>